<dbReference type="HAMAP" id="MF_01074">
    <property type="entry name" value="LarC"/>
    <property type="match status" value="1"/>
</dbReference>
<reference evidence="3" key="1">
    <citation type="submission" date="2020-09" db="EMBL/GenBank/DDBJ databases">
        <title>Desulfogranum mesoprofundum gen. nov., sp. nov., a novel mesophilic, sulfate-reducing chemolithoautotroph isolated from a deep-sea hydrothermal vent chimney in the Suiyo Seamount.</title>
        <authorList>
            <person name="Hashimoto Y."/>
            <person name="Nakagawa S."/>
        </authorList>
    </citation>
    <scope>NUCLEOTIDE SEQUENCE</scope>
    <source>
        <strain evidence="3">KT2</strain>
    </source>
</reference>
<dbReference type="GO" id="GO:0016829">
    <property type="term" value="F:lyase activity"/>
    <property type="evidence" value="ECO:0007669"/>
    <property type="project" value="UniProtKB-UniRule"/>
</dbReference>
<evidence type="ECO:0000313" key="3">
    <source>
        <dbReference type="EMBL" id="BCL62468.1"/>
    </source>
</evidence>
<dbReference type="RefSeq" id="WP_228854819.1">
    <property type="nucleotide sequence ID" value="NZ_AP024086.1"/>
</dbReference>
<evidence type="ECO:0000256" key="1">
    <source>
        <dbReference type="ARBA" id="ARBA00022596"/>
    </source>
</evidence>
<accession>A0A8D5FNN8</accession>
<protein>
    <recommendedName>
        <fullName evidence="2">Putative nickel insertion protein</fullName>
    </recommendedName>
</protein>
<dbReference type="GO" id="GO:0016151">
    <property type="term" value="F:nickel cation binding"/>
    <property type="evidence" value="ECO:0007669"/>
    <property type="project" value="UniProtKB-UniRule"/>
</dbReference>
<dbReference type="PANTHER" id="PTHR36566:SF1">
    <property type="entry name" value="PYRIDINIUM-3,5-BISTHIOCARBOXYLIC ACID MONONUCLEOTIDE NICKEL INSERTION PROTEIN"/>
    <property type="match status" value="1"/>
</dbReference>
<keyword evidence="4" id="KW-1185">Reference proteome</keyword>
<keyword evidence="1 2" id="KW-0533">Nickel</keyword>
<evidence type="ECO:0000256" key="2">
    <source>
        <dbReference type="HAMAP-Rule" id="MF_01074"/>
    </source>
</evidence>
<dbReference type="NCBIfam" id="TIGR00299">
    <property type="entry name" value="nickel pincer cofactor biosynthesis protein LarC"/>
    <property type="match status" value="1"/>
</dbReference>
<organism evidence="3 4">
    <name type="scientific">Desulfomarina profundi</name>
    <dbReference type="NCBI Taxonomy" id="2772557"/>
    <lineage>
        <taxon>Bacteria</taxon>
        <taxon>Pseudomonadati</taxon>
        <taxon>Thermodesulfobacteriota</taxon>
        <taxon>Desulfobulbia</taxon>
        <taxon>Desulfobulbales</taxon>
        <taxon>Desulfobulbaceae</taxon>
        <taxon>Desulfomarina</taxon>
    </lineage>
</organism>
<dbReference type="Proteomes" id="UP000826725">
    <property type="component" value="Chromosome"/>
</dbReference>
<gene>
    <name evidence="3" type="ORF">DGMP_31610</name>
</gene>
<dbReference type="Pfam" id="PF01969">
    <property type="entry name" value="Ni_insertion"/>
    <property type="match status" value="1"/>
</dbReference>
<dbReference type="AlphaFoldDB" id="A0A8D5FNN8"/>
<dbReference type="PANTHER" id="PTHR36566">
    <property type="entry name" value="NICKEL INSERTION PROTEIN-RELATED"/>
    <property type="match status" value="1"/>
</dbReference>
<dbReference type="InterPro" id="IPR002822">
    <property type="entry name" value="Ni_insertion"/>
</dbReference>
<dbReference type="KEGG" id="dbk:DGMP_31610"/>
<comment type="similarity">
    <text evidence="2">Belongs to the LarC family.</text>
</comment>
<dbReference type="EMBL" id="AP024086">
    <property type="protein sequence ID" value="BCL62468.1"/>
    <property type="molecule type" value="Genomic_DNA"/>
</dbReference>
<evidence type="ECO:0000313" key="4">
    <source>
        <dbReference type="Proteomes" id="UP000826725"/>
    </source>
</evidence>
<proteinExistence type="inferred from homology"/>
<name>A0A8D5FNN8_9BACT</name>
<keyword evidence="2" id="KW-0456">Lyase</keyword>
<sequence length="395" mass="43140">MSSPANEKICYADCFSGISGDMFLGALLHCGLDRELLLNDIDKLGLEEIEFSVVNEKESSISCCRVLIRSRRKQELRTLPVIINKLEKSGLDDSICSKAAAVFTAIAEAEARIHNMPVEKVHFHEIGAVDTIIDVVGTLAGLHHLSVSTLYASPLPMGRGFVNCSHGKIPLPAPAVTELLHDIPVYGVNIQQELVTPTGAALLKVLAGDFGPMPPMTISATGYGGGSHVLPDNQPNLLRLVIGYGRQVKESQEVLVIETNLDDWNPETFPFLCEKLFSEKALDVSLTPILMKKGRPGYSLQVICHPSGGPGIKNTILRETTSIGLRFRKESRQTMPRKTVSIATPWGAIKAKKVQGPDRPVIYPEYEECRKIALKNNVTLQEVYDSVRCGKEGSS</sequence>